<dbReference type="InterPro" id="IPR043131">
    <property type="entry name" value="BCAT-like_N"/>
</dbReference>
<accession>A0A227K9R4</accession>
<evidence type="ECO:0000256" key="6">
    <source>
        <dbReference type="ARBA" id="ARBA00009320"/>
    </source>
</evidence>
<comment type="function">
    <text evidence="2">Acts on leucine, isoleucine and valine.</text>
</comment>
<evidence type="ECO:0000256" key="12">
    <source>
        <dbReference type="ARBA" id="ARBA00048798"/>
    </source>
</evidence>
<dbReference type="InterPro" id="IPR036038">
    <property type="entry name" value="Aminotransferase-like"/>
</dbReference>
<evidence type="ECO:0000256" key="10">
    <source>
        <dbReference type="ARBA" id="ARBA00022898"/>
    </source>
</evidence>
<dbReference type="GO" id="GO:0004084">
    <property type="term" value="F:branched-chain-amino-acid transaminase activity"/>
    <property type="evidence" value="ECO:0007669"/>
    <property type="project" value="UniProtKB-EC"/>
</dbReference>
<comment type="cofactor">
    <cofactor evidence="1">
        <name>pyridoxal 5'-phosphate</name>
        <dbReference type="ChEBI" id="CHEBI:597326"/>
    </cofactor>
</comment>
<organism evidence="15 16">
    <name type="scientific">Turicimonas muris</name>
    <dbReference type="NCBI Taxonomy" id="1796652"/>
    <lineage>
        <taxon>Bacteria</taxon>
        <taxon>Pseudomonadati</taxon>
        <taxon>Pseudomonadota</taxon>
        <taxon>Betaproteobacteria</taxon>
        <taxon>Burkholderiales</taxon>
        <taxon>Sutterellaceae</taxon>
        <taxon>Turicimonas</taxon>
    </lineage>
</organism>
<dbReference type="GeneID" id="78361780"/>
<dbReference type="GO" id="GO:0009099">
    <property type="term" value="P:L-valine biosynthetic process"/>
    <property type="evidence" value="ECO:0007669"/>
    <property type="project" value="UniProtKB-UniPathway"/>
</dbReference>
<dbReference type="NCBIfam" id="NF009897">
    <property type="entry name" value="PRK13357.1"/>
    <property type="match status" value="1"/>
</dbReference>
<evidence type="ECO:0000256" key="13">
    <source>
        <dbReference type="ARBA" id="ARBA00049229"/>
    </source>
</evidence>
<dbReference type="Gene3D" id="3.30.470.10">
    <property type="match status" value="1"/>
</dbReference>
<comment type="catalytic activity">
    <reaction evidence="12">
        <text>L-isoleucine + 2-oxoglutarate = (S)-3-methyl-2-oxopentanoate + L-glutamate</text>
        <dbReference type="Rhea" id="RHEA:24801"/>
        <dbReference type="ChEBI" id="CHEBI:16810"/>
        <dbReference type="ChEBI" id="CHEBI:29985"/>
        <dbReference type="ChEBI" id="CHEBI:35146"/>
        <dbReference type="ChEBI" id="CHEBI:58045"/>
        <dbReference type="EC" id="2.6.1.42"/>
    </reaction>
</comment>
<dbReference type="SUPFAM" id="SSF56752">
    <property type="entry name" value="D-aminoacid aminotransferase-like PLP-dependent enzymes"/>
    <property type="match status" value="1"/>
</dbReference>
<dbReference type="UniPathway" id="UPA00049">
    <property type="reaction ID" value="UER00062"/>
</dbReference>
<dbReference type="UniPathway" id="UPA00047">
    <property type="reaction ID" value="UER00058"/>
</dbReference>
<dbReference type="Pfam" id="PF01063">
    <property type="entry name" value="Aminotran_4"/>
    <property type="match status" value="1"/>
</dbReference>
<evidence type="ECO:0000256" key="11">
    <source>
        <dbReference type="ARBA" id="ARBA00048212"/>
    </source>
</evidence>
<sequence length="344" mass="38341">MQKKNIDWANLSFGYQPTDFRFEARWKDGKWDEGKLTDNPNIELSEAACVFHYAQCCFEGLKAYETEKGEIVTFRPEENGKRMFNTAKRLEMPSFPVEKFVKAVEDVVRANAAWVPPHGTGATLYIRPVMIGSGPQIGVAPAHEFIFRIFVMPVGSYFKGAVKPIKLKVAEYDRAAPHGTGNIKAGLNYAMSLYPTMEAHREGYAENVYLDPATRTFVEETGGTNIMFVDKEGTIVIPSSPSILPSITRRSLVEVARDILGYKVEERPVRFDEIKDMQEMAVIGTAAVLAPVGMVHSKDGDIYLPTGMDKIGPVSAKLRETLTGIQMGDIEDVKGWVHKIDLNK</sequence>
<proteinExistence type="inferred from homology"/>
<comment type="pathway">
    <text evidence="5">Amino-acid biosynthesis; L-leucine biosynthesis; L-leucine from 3-methyl-2-oxobutanoate: step 4/4.</text>
</comment>
<dbReference type="CDD" id="cd01557">
    <property type="entry name" value="BCAT_beta_family"/>
    <property type="match status" value="1"/>
</dbReference>
<evidence type="ECO:0000313" key="16">
    <source>
        <dbReference type="Proteomes" id="UP000214610"/>
    </source>
</evidence>
<dbReference type="InterPro" id="IPR005786">
    <property type="entry name" value="B_amino_transII"/>
</dbReference>
<reference evidence="16" key="1">
    <citation type="submission" date="2017-05" db="EMBL/GenBank/DDBJ databases">
        <title>Improved OligoMM genomes.</title>
        <authorList>
            <person name="Garzetti D."/>
        </authorList>
    </citation>
    <scope>NUCLEOTIDE SEQUENCE [LARGE SCALE GENOMIC DNA]</scope>
    <source>
        <strain evidence="16">YL45</strain>
    </source>
</reference>
<dbReference type="PANTHER" id="PTHR42825">
    <property type="entry name" value="AMINO ACID AMINOTRANSFERASE"/>
    <property type="match status" value="1"/>
</dbReference>
<comment type="catalytic activity">
    <reaction evidence="13">
        <text>L-leucine + 2-oxoglutarate = 4-methyl-2-oxopentanoate + L-glutamate</text>
        <dbReference type="Rhea" id="RHEA:18321"/>
        <dbReference type="ChEBI" id="CHEBI:16810"/>
        <dbReference type="ChEBI" id="CHEBI:17865"/>
        <dbReference type="ChEBI" id="CHEBI:29985"/>
        <dbReference type="ChEBI" id="CHEBI:57427"/>
        <dbReference type="EC" id="2.6.1.42"/>
    </reaction>
</comment>
<keyword evidence="8 15" id="KW-0032">Aminotransferase</keyword>
<dbReference type="UniPathway" id="UPA00048">
    <property type="reaction ID" value="UER00073"/>
</dbReference>
<evidence type="ECO:0000256" key="2">
    <source>
        <dbReference type="ARBA" id="ARBA00003109"/>
    </source>
</evidence>
<keyword evidence="16" id="KW-1185">Reference proteome</keyword>
<dbReference type="EMBL" id="NHMP01000016">
    <property type="protein sequence ID" value="OXE44184.1"/>
    <property type="molecule type" value="Genomic_DNA"/>
</dbReference>
<gene>
    <name evidence="15" type="ORF">ADH67_12970</name>
</gene>
<dbReference type="InterPro" id="IPR001544">
    <property type="entry name" value="Aminotrans_IV"/>
</dbReference>
<dbReference type="FunFam" id="3.30.470.10:FF:000004">
    <property type="entry name" value="Branched-chain-amino-acid aminotransferase"/>
    <property type="match status" value="1"/>
</dbReference>
<dbReference type="InterPro" id="IPR033939">
    <property type="entry name" value="BCAT_family"/>
</dbReference>
<comment type="caution">
    <text evidence="15">The sequence shown here is derived from an EMBL/GenBank/DDBJ whole genome shotgun (WGS) entry which is preliminary data.</text>
</comment>
<dbReference type="EC" id="2.6.1.42" evidence="7"/>
<dbReference type="AlphaFoldDB" id="A0A227K9R4"/>
<dbReference type="PANTHER" id="PTHR42825:SF2">
    <property type="entry name" value="BRANCHED-CHAIN-AMINO-ACID AMINOTRANSFERASE 3, CHLOROPLASTIC-RELATED"/>
    <property type="match status" value="1"/>
</dbReference>
<comment type="pathway">
    <text evidence="3">Amino-acid biosynthesis; L-isoleucine biosynthesis; L-isoleucine from 2-oxobutanoate: step 4/4.</text>
</comment>
<evidence type="ECO:0000256" key="1">
    <source>
        <dbReference type="ARBA" id="ARBA00001933"/>
    </source>
</evidence>
<comment type="catalytic activity">
    <reaction evidence="11">
        <text>L-valine + 2-oxoglutarate = 3-methyl-2-oxobutanoate + L-glutamate</text>
        <dbReference type="Rhea" id="RHEA:24813"/>
        <dbReference type="ChEBI" id="CHEBI:11851"/>
        <dbReference type="ChEBI" id="CHEBI:16810"/>
        <dbReference type="ChEBI" id="CHEBI:29985"/>
        <dbReference type="ChEBI" id="CHEBI:57762"/>
        <dbReference type="EC" id="2.6.1.42"/>
    </reaction>
</comment>
<evidence type="ECO:0000256" key="5">
    <source>
        <dbReference type="ARBA" id="ARBA00005072"/>
    </source>
</evidence>
<evidence type="ECO:0000256" key="3">
    <source>
        <dbReference type="ARBA" id="ARBA00004824"/>
    </source>
</evidence>
<evidence type="ECO:0000256" key="14">
    <source>
        <dbReference type="PIRSR" id="PIRSR006468-1"/>
    </source>
</evidence>
<evidence type="ECO:0000256" key="9">
    <source>
        <dbReference type="ARBA" id="ARBA00022679"/>
    </source>
</evidence>
<dbReference type="PIRSF" id="PIRSF006468">
    <property type="entry name" value="BCAT1"/>
    <property type="match status" value="1"/>
</dbReference>
<evidence type="ECO:0000313" key="15">
    <source>
        <dbReference type="EMBL" id="OXE44184.1"/>
    </source>
</evidence>
<feature type="modified residue" description="N6-(pyridoxal phosphate)lysine" evidence="14">
    <location>
        <position position="184"/>
    </location>
</feature>
<name>A0A227K9R4_9BURK</name>
<dbReference type="NCBIfam" id="TIGR01123">
    <property type="entry name" value="ilvE_II"/>
    <property type="match status" value="1"/>
</dbReference>
<dbReference type="GO" id="GO:0009097">
    <property type="term" value="P:isoleucine biosynthetic process"/>
    <property type="evidence" value="ECO:0007669"/>
    <property type="project" value="UniProtKB-UniPathway"/>
</dbReference>
<dbReference type="RefSeq" id="WP_066593543.1">
    <property type="nucleotide sequence ID" value="NZ_CAJTBZ010000032.1"/>
</dbReference>
<keyword evidence="10" id="KW-0663">Pyridoxal phosphate</keyword>
<keyword evidence="9 15" id="KW-0808">Transferase</keyword>
<protein>
    <recommendedName>
        <fullName evidence="7">branched-chain-amino-acid transaminase</fullName>
        <ecNumber evidence="7">2.6.1.42</ecNumber>
    </recommendedName>
</protein>
<dbReference type="Gene3D" id="3.20.10.10">
    <property type="entry name" value="D-amino Acid Aminotransferase, subunit A, domain 2"/>
    <property type="match status" value="1"/>
</dbReference>
<evidence type="ECO:0000256" key="7">
    <source>
        <dbReference type="ARBA" id="ARBA00013053"/>
    </source>
</evidence>
<dbReference type="InterPro" id="IPR043132">
    <property type="entry name" value="BCAT-like_C"/>
</dbReference>
<dbReference type="Proteomes" id="UP000214610">
    <property type="component" value="Unassembled WGS sequence"/>
</dbReference>
<evidence type="ECO:0000256" key="8">
    <source>
        <dbReference type="ARBA" id="ARBA00022576"/>
    </source>
</evidence>
<evidence type="ECO:0000256" key="4">
    <source>
        <dbReference type="ARBA" id="ARBA00004931"/>
    </source>
</evidence>
<comment type="similarity">
    <text evidence="6">Belongs to the class-IV pyridoxal-phosphate-dependent aminotransferase family.</text>
</comment>
<dbReference type="GO" id="GO:0009098">
    <property type="term" value="P:L-leucine biosynthetic process"/>
    <property type="evidence" value="ECO:0007669"/>
    <property type="project" value="UniProtKB-UniPathway"/>
</dbReference>
<comment type="pathway">
    <text evidence="4">Amino-acid biosynthesis; L-valine biosynthesis; L-valine from pyruvate: step 4/4.</text>
</comment>